<keyword evidence="4" id="KW-0066">ATP synthesis</keyword>
<dbReference type="Proteomes" id="UP001198151">
    <property type="component" value="Unassembled WGS sequence"/>
</dbReference>
<dbReference type="RefSeq" id="WP_227706162.1">
    <property type="nucleotide sequence ID" value="NZ_JAJEQX010000001.1"/>
</dbReference>
<name>A0ABS8FSM0_9FIRM</name>
<organism evidence="6 7">
    <name type="scientific">Ruminococcus turbiniformis</name>
    <dbReference type="NCBI Taxonomy" id="2881258"/>
    <lineage>
        <taxon>Bacteria</taxon>
        <taxon>Bacillati</taxon>
        <taxon>Bacillota</taxon>
        <taxon>Clostridia</taxon>
        <taxon>Eubacteriales</taxon>
        <taxon>Oscillospiraceae</taxon>
        <taxon>Ruminococcus</taxon>
    </lineage>
</organism>
<evidence type="ECO:0000256" key="3">
    <source>
        <dbReference type="ARBA" id="ARBA00023065"/>
    </source>
</evidence>
<evidence type="ECO:0000256" key="2">
    <source>
        <dbReference type="ARBA" id="ARBA00022781"/>
    </source>
</evidence>
<gene>
    <name evidence="6" type="ORF">LKD70_00835</name>
</gene>
<reference evidence="6 7" key="1">
    <citation type="submission" date="2021-10" db="EMBL/GenBank/DDBJ databases">
        <title>Anaerobic single-cell dispensing facilitates the cultivation of human gut bacteria.</title>
        <authorList>
            <person name="Afrizal A."/>
        </authorList>
    </citation>
    <scope>NUCLEOTIDE SEQUENCE [LARGE SCALE GENOMIC DNA]</scope>
    <source>
        <strain evidence="6 7">CLA-AA-H200</strain>
    </source>
</reference>
<keyword evidence="1" id="KW-0813">Transport</keyword>
<proteinExistence type="predicted"/>
<evidence type="ECO:0000256" key="5">
    <source>
        <dbReference type="SAM" id="Coils"/>
    </source>
</evidence>
<evidence type="ECO:0000313" key="7">
    <source>
        <dbReference type="Proteomes" id="UP001198151"/>
    </source>
</evidence>
<sequence length="102" mass="11168">MVEETIQAIRETEKKADEIVKNAHDESERIIQEAREKASELSEKIISSARSEALAAAEKAKENGSLADADALAESEDEIRSLKASAMEREKEAVDLVISQLA</sequence>
<evidence type="ECO:0008006" key="8">
    <source>
        <dbReference type="Google" id="ProtNLM"/>
    </source>
</evidence>
<feature type="coiled-coil region" evidence="5">
    <location>
        <begin position="2"/>
        <end position="44"/>
    </location>
</feature>
<keyword evidence="3" id="KW-0406">Ion transport</keyword>
<dbReference type="Gene3D" id="1.20.5.2950">
    <property type="match status" value="1"/>
</dbReference>
<accession>A0ABS8FSM0</accession>
<comment type="caution">
    <text evidence="6">The sequence shown here is derived from an EMBL/GenBank/DDBJ whole genome shotgun (WGS) entry which is preliminary data.</text>
</comment>
<dbReference type="SUPFAM" id="SSF81573">
    <property type="entry name" value="F1F0 ATP synthase subunit B, membrane domain"/>
    <property type="match status" value="1"/>
</dbReference>
<keyword evidence="7" id="KW-1185">Reference proteome</keyword>
<keyword evidence="2" id="KW-0375">Hydrogen ion transport</keyword>
<evidence type="ECO:0000313" key="6">
    <source>
        <dbReference type="EMBL" id="MCC2253000.1"/>
    </source>
</evidence>
<evidence type="ECO:0000256" key="4">
    <source>
        <dbReference type="ARBA" id="ARBA00023310"/>
    </source>
</evidence>
<dbReference type="InterPro" id="IPR028987">
    <property type="entry name" value="ATP_synth_B-like_membr_sf"/>
</dbReference>
<dbReference type="EMBL" id="JAJEQX010000001">
    <property type="protein sequence ID" value="MCC2253000.1"/>
    <property type="molecule type" value="Genomic_DNA"/>
</dbReference>
<evidence type="ECO:0000256" key="1">
    <source>
        <dbReference type="ARBA" id="ARBA00022448"/>
    </source>
</evidence>
<protein>
    <recommendedName>
        <fullName evidence="8">V/A-type H+-transporting ATPase subunit G/H</fullName>
    </recommendedName>
</protein>
<keyword evidence="5" id="KW-0175">Coiled coil</keyword>